<dbReference type="FunFam" id="1.20.1250.20:FF:000122">
    <property type="entry name" value="D-xylose transporter XylE"/>
    <property type="match status" value="1"/>
</dbReference>
<dbReference type="InterPro" id="IPR020846">
    <property type="entry name" value="MFS_dom"/>
</dbReference>
<dbReference type="InterPro" id="IPR050820">
    <property type="entry name" value="MFS_Sugar_Transporter"/>
</dbReference>
<evidence type="ECO:0000313" key="13">
    <source>
        <dbReference type="Proteomes" id="UP000197153"/>
    </source>
</evidence>
<feature type="transmembrane region" description="Helical" evidence="10">
    <location>
        <begin position="66"/>
        <end position="89"/>
    </location>
</feature>
<organism evidence="12 13">
    <name type="scientific">Nitrospirillum viridazoti CBAmc</name>
    <dbReference type="NCBI Taxonomy" id="1441467"/>
    <lineage>
        <taxon>Bacteria</taxon>
        <taxon>Pseudomonadati</taxon>
        <taxon>Pseudomonadota</taxon>
        <taxon>Alphaproteobacteria</taxon>
        <taxon>Rhodospirillales</taxon>
        <taxon>Azospirillaceae</taxon>
        <taxon>Nitrospirillum</taxon>
        <taxon>Nitrospirillum viridazoti</taxon>
    </lineage>
</organism>
<dbReference type="InterPro" id="IPR005829">
    <property type="entry name" value="Sugar_transporter_CS"/>
</dbReference>
<feature type="transmembrane region" description="Helical" evidence="10">
    <location>
        <begin position="96"/>
        <end position="114"/>
    </location>
</feature>
<evidence type="ECO:0000313" key="12">
    <source>
        <dbReference type="EMBL" id="ASG23348.1"/>
    </source>
</evidence>
<evidence type="ECO:0000256" key="7">
    <source>
        <dbReference type="ARBA" id="ARBA00022989"/>
    </source>
</evidence>
<gene>
    <name evidence="12" type="ORF">Y958_21285</name>
</gene>
<dbReference type="PRINTS" id="PR00171">
    <property type="entry name" value="SUGRTRNSPORT"/>
</dbReference>
<feature type="transmembrane region" description="Helical" evidence="10">
    <location>
        <begin position="167"/>
        <end position="190"/>
    </location>
</feature>
<evidence type="ECO:0000256" key="3">
    <source>
        <dbReference type="ARBA" id="ARBA00022448"/>
    </source>
</evidence>
<keyword evidence="4" id="KW-1003">Cell membrane</keyword>
<evidence type="ECO:0000256" key="6">
    <source>
        <dbReference type="ARBA" id="ARBA00022692"/>
    </source>
</evidence>
<evidence type="ECO:0000256" key="1">
    <source>
        <dbReference type="ARBA" id="ARBA00004651"/>
    </source>
</evidence>
<keyword evidence="3 9" id="KW-0813">Transport</keyword>
<dbReference type="PANTHER" id="PTHR48023:SF4">
    <property type="entry name" value="D-XYLOSE-PROTON SYMPORTER-LIKE 2"/>
    <property type="match status" value="1"/>
</dbReference>
<dbReference type="RefSeq" id="WP_088873850.1">
    <property type="nucleotide sequence ID" value="NZ_CP022111.1"/>
</dbReference>
<dbReference type="SUPFAM" id="SSF103473">
    <property type="entry name" value="MFS general substrate transporter"/>
    <property type="match status" value="1"/>
</dbReference>
<feature type="transmembrane region" description="Helical" evidence="10">
    <location>
        <begin position="344"/>
        <end position="366"/>
    </location>
</feature>
<accession>A0A248JYW8</accession>
<reference evidence="12 13" key="1">
    <citation type="submission" date="2017-06" db="EMBL/GenBank/DDBJ databases">
        <title>Complete genome sequence of Nitrospirillum amazonense strain CBAmC, an endophytic nitrogen-fixing and plant growth-promoting bacterium, isolated from sugarcane.</title>
        <authorList>
            <person name="Schwab S."/>
            <person name="dos Santos Teixeira K.R."/>
            <person name="Simoes Araujo J.L."/>
            <person name="Soares Vidal M."/>
            <person name="Borges de Freitas H.R."/>
            <person name="Rivello Crivelaro A.L."/>
            <person name="Bueno de Camargo Nunes A."/>
            <person name="dos Santos C.M."/>
            <person name="Palmeira da Silva Rosa D."/>
            <person name="da Silva Padilha D."/>
            <person name="da Silva E."/>
            <person name="Araujo Terra L."/>
            <person name="Soares Mendes V."/>
            <person name="Farinelli L."/>
            <person name="Magalhaes Cruz L."/>
            <person name="Baldani J.I."/>
        </authorList>
    </citation>
    <scope>NUCLEOTIDE SEQUENCE [LARGE SCALE GENOMIC DNA]</scope>
    <source>
        <strain evidence="12 13">CBAmC</strain>
    </source>
</reference>
<dbReference type="PROSITE" id="PS00216">
    <property type="entry name" value="SUGAR_TRANSPORT_1"/>
    <property type="match status" value="2"/>
</dbReference>
<evidence type="ECO:0000256" key="8">
    <source>
        <dbReference type="ARBA" id="ARBA00023136"/>
    </source>
</evidence>
<feature type="transmembrane region" description="Helical" evidence="10">
    <location>
        <begin position="372"/>
        <end position="396"/>
    </location>
</feature>
<keyword evidence="7 10" id="KW-1133">Transmembrane helix</keyword>
<keyword evidence="8 10" id="KW-0472">Membrane</keyword>
<feature type="transmembrane region" description="Helical" evidence="10">
    <location>
        <begin position="315"/>
        <end position="337"/>
    </location>
</feature>
<dbReference type="GO" id="GO:0022857">
    <property type="term" value="F:transmembrane transporter activity"/>
    <property type="evidence" value="ECO:0007669"/>
    <property type="project" value="InterPro"/>
</dbReference>
<dbReference type="NCBIfam" id="NF007484">
    <property type="entry name" value="PRK10077.1"/>
    <property type="match status" value="1"/>
</dbReference>
<keyword evidence="5" id="KW-0762">Sugar transport</keyword>
<dbReference type="NCBIfam" id="TIGR00879">
    <property type="entry name" value="SP"/>
    <property type="match status" value="1"/>
</dbReference>
<comment type="subcellular location">
    <subcellularLocation>
        <location evidence="1">Cell membrane</location>
        <topology evidence="1">Multi-pass membrane protein</topology>
    </subcellularLocation>
</comment>
<protein>
    <submittedName>
        <fullName evidence="12">D-xylose transporter XylE</fullName>
    </submittedName>
</protein>
<evidence type="ECO:0000256" key="5">
    <source>
        <dbReference type="ARBA" id="ARBA00022597"/>
    </source>
</evidence>
<dbReference type="GO" id="GO:0005886">
    <property type="term" value="C:plasma membrane"/>
    <property type="evidence" value="ECO:0007669"/>
    <property type="project" value="UniProtKB-SubCell"/>
</dbReference>
<feature type="transmembrane region" description="Helical" evidence="10">
    <location>
        <begin position="271"/>
        <end position="300"/>
    </location>
</feature>
<dbReference type="InterPro" id="IPR047984">
    <property type="entry name" value="XylE-like"/>
</dbReference>
<dbReference type="InterPro" id="IPR003663">
    <property type="entry name" value="Sugar/inositol_transpt"/>
</dbReference>
<feature type="transmembrane region" description="Helical" evidence="10">
    <location>
        <begin position="408"/>
        <end position="427"/>
    </location>
</feature>
<dbReference type="InterPro" id="IPR005828">
    <property type="entry name" value="MFS_sugar_transport-like"/>
</dbReference>
<evidence type="ECO:0000256" key="10">
    <source>
        <dbReference type="SAM" id="Phobius"/>
    </source>
</evidence>
<evidence type="ECO:0000256" key="4">
    <source>
        <dbReference type="ARBA" id="ARBA00022475"/>
    </source>
</evidence>
<evidence type="ECO:0000256" key="2">
    <source>
        <dbReference type="ARBA" id="ARBA00010992"/>
    </source>
</evidence>
<dbReference type="CDD" id="cd17359">
    <property type="entry name" value="MFS_XylE_like"/>
    <property type="match status" value="1"/>
</dbReference>
<keyword evidence="13" id="KW-1185">Reference proteome</keyword>
<dbReference type="InterPro" id="IPR036259">
    <property type="entry name" value="MFS_trans_sf"/>
</dbReference>
<dbReference type="AlphaFoldDB" id="A0A248JYW8"/>
<dbReference type="Proteomes" id="UP000197153">
    <property type="component" value="Chromosome 2"/>
</dbReference>
<dbReference type="KEGG" id="nao:Y958_21285"/>
<feature type="transmembrane region" description="Helical" evidence="10">
    <location>
        <begin position="447"/>
        <end position="464"/>
    </location>
</feature>
<sequence>MASDVKLKGGHDVHAGSGLVVMLTLVATLGGLLFGYDTAVISGAVKSIDANFIDPLGLADTARDSLSGFTISSALIGCIVGGMIAGWVADRFGRKRGLFLAAVLFLISAIGSALPELGLGTIGRMGPAALTPFIIYRVICGVGVGIASMLSPLYIAEIAPPHARGRLISFNQMAIVLGIAGVYFVNWAIAAQGDTAWLNSVGWRWMLGSEALPAALFLVLLAFVPDTPRWLIKVGRTAEAEATLTRLMGPAEAALTRREIEGSLVQHTDRLMAYGVLVLAVGIMLSLFQQLVGINAVLYYAPLMFENMGAGTDSALLQTVVVGAANVLFTLVAMFTVDRLGRKPLLIAGAAVMAVAMLALGCLLNLHQMGIGALVAVVVYVAGFAFSWGPVVWVLLAEIFPNPIKGKALSIAVAAQWVANWVVSWSFKVLDGNATLNAMFNHGFAYYLYGAFSILAGLFVWRFVPETKGRSLEEMEGVWKATGR</sequence>
<dbReference type="EMBL" id="CP022111">
    <property type="protein sequence ID" value="ASG23348.1"/>
    <property type="molecule type" value="Genomic_DNA"/>
</dbReference>
<dbReference type="PROSITE" id="PS00217">
    <property type="entry name" value="SUGAR_TRANSPORT_2"/>
    <property type="match status" value="1"/>
</dbReference>
<name>A0A248JYW8_9PROT</name>
<dbReference type="Gene3D" id="1.20.1250.20">
    <property type="entry name" value="MFS general substrate transporter like domains"/>
    <property type="match status" value="2"/>
</dbReference>
<dbReference type="PROSITE" id="PS50850">
    <property type="entry name" value="MFS"/>
    <property type="match status" value="1"/>
</dbReference>
<feature type="transmembrane region" description="Helical" evidence="10">
    <location>
        <begin position="12"/>
        <end position="36"/>
    </location>
</feature>
<comment type="similarity">
    <text evidence="2 9">Belongs to the major facilitator superfamily. Sugar transporter (TC 2.A.1.1) family.</text>
</comment>
<proteinExistence type="inferred from homology"/>
<evidence type="ECO:0000259" key="11">
    <source>
        <dbReference type="PROSITE" id="PS50850"/>
    </source>
</evidence>
<feature type="transmembrane region" description="Helical" evidence="10">
    <location>
        <begin position="202"/>
        <end position="224"/>
    </location>
</feature>
<feature type="transmembrane region" description="Helical" evidence="10">
    <location>
        <begin position="134"/>
        <end position="155"/>
    </location>
</feature>
<evidence type="ECO:0000256" key="9">
    <source>
        <dbReference type="RuleBase" id="RU003346"/>
    </source>
</evidence>
<dbReference type="PANTHER" id="PTHR48023">
    <property type="entry name" value="D-XYLOSE-PROTON SYMPORTER-LIKE 2"/>
    <property type="match status" value="1"/>
</dbReference>
<keyword evidence="6 10" id="KW-0812">Transmembrane</keyword>
<dbReference type="Pfam" id="PF00083">
    <property type="entry name" value="Sugar_tr"/>
    <property type="match status" value="1"/>
</dbReference>
<feature type="domain" description="Major facilitator superfamily (MFS) profile" evidence="11">
    <location>
        <begin position="23"/>
        <end position="468"/>
    </location>
</feature>